<dbReference type="GeneID" id="28763120"/>
<dbReference type="RefSeq" id="XP_018030182.1">
    <property type="nucleotide sequence ID" value="XM_018179634.1"/>
</dbReference>
<evidence type="ECO:0000313" key="2">
    <source>
        <dbReference type="Proteomes" id="UP000077069"/>
    </source>
</evidence>
<dbReference type="STRING" id="1460663.A0A177BZE7"/>
<organism evidence="1 2">
    <name type="scientific">Paraphaeosphaeria sporulosa</name>
    <dbReference type="NCBI Taxonomy" id="1460663"/>
    <lineage>
        <taxon>Eukaryota</taxon>
        <taxon>Fungi</taxon>
        <taxon>Dikarya</taxon>
        <taxon>Ascomycota</taxon>
        <taxon>Pezizomycotina</taxon>
        <taxon>Dothideomycetes</taxon>
        <taxon>Pleosporomycetidae</taxon>
        <taxon>Pleosporales</taxon>
        <taxon>Massarineae</taxon>
        <taxon>Didymosphaeriaceae</taxon>
        <taxon>Paraphaeosphaeria</taxon>
    </lineage>
</organism>
<reference evidence="1 2" key="1">
    <citation type="submission" date="2016-05" db="EMBL/GenBank/DDBJ databases">
        <title>Comparative analysis of secretome profiles of manganese(II)-oxidizing ascomycete fungi.</title>
        <authorList>
            <consortium name="DOE Joint Genome Institute"/>
            <person name="Zeiner C.A."/>
            <person name="Purvine S.O."/>
            <person name="Zink E.M."/>
            <person name="Wu S."/>
            <person name="Pasa-Tolic L."/>
            <person name="Chaput D.L."/>
            <person name="Haridas S."/>
            <person name="Grigoriev I.V."/>
            <person name="Santelli C.M."/>
            <person name="Hansel C.M."/>
        </authorList>
    </citation>
    <scope>NUCLEOTIDE SEQUENCE [LARGE SCALE GENOMIC DNA]</scope>
    <source>
        <strain evidence="1 2">AP3s5-JAC2a</strain>
    </source>
</reference>
<accession>A0A177BZE7</accession>
<evidence type="ECO:0000313" key="1">
    <source>
        <dbReference type="EMBL" id="OAF99816.1"/>
    </source>
</evidence>
<gene>
    <name evidence="1" type="ORF">CC84DRAFT_1169305</name>
</gene>
<sequence>MGGDVRFSRDGRPILSHDYLTVKIWDVNKERSLIKTTPVREYCTSEHDCAMRTRTTASYDYLISWIGISYADIPHPWKACNRSGAGHDRGRTMLGVHIPIMTANSILKSPLHTP</sequence>
<dbReference type="InParanoid" id="A0A177BZE7"/>
<dbReference type="Proteomes" id="UP000077069">
    <property type="component" value="Unassembled WGS sequence"/>
</dbReference>
<dbReference type="OrthoDB" id="6274823at2759"/>
<protein>
    <submittedName>
        <fullName evidence="1">Uncharacterized protein</fullName>
    </submittedName>
</protein>
<dbReference type="EMBL" id="KV441561">
    <property type="protein sequence ID" value="OAF99816.1"/>
    <property type="molecule type" value="Genomic_DNA"/>
</dbReference>
<proteinExistence type="predicted"/>
<keyword evidence="2" id="KW-1185">Reference proteome</keyword>
<dbReference type="AlphaFoldDB" id="A0A177BZE7"/>
<name>A0A177BZE7_9PLEO</name>